<evidence type="ECO:0000256" key="11">
    <source>
        <dbReference type="SAM" id="MobiDB-lite"/>
    </source>
</evidence>
<dbReference type="EC" id="6.3.5.7" evidence="3 10"/>
<proteinExistence type="inferred from homology"/>
<protein>
    <recommendedName>
        <fullName evidence="4 10">Glutamyl-tRNA(Gln) amidotransferase subunit A</fullName>
        <shortName evidence="10">Glu-ADT subunit A</shortName>
        <ecNumber evidence="3 10">6.3.5.7</ecNumber>
    </recommendedName>
</protein>
<dbReference type="GO" id="GO:0005524">
    <property type="term" value="F:ATP binding"/>
    <property type="evidence" value="ECO:0007669"/>
    <property type="project" value="UniProtKB-KW"/>
</dbReference>
<dbReference type="PANTHER" id="PTHR11895:SF151">
    <property type="entry name" value="GLUTAMYL-TRNA(GLN) AMIDOTRANSFERASE SUBUNIT A"/>
    <property type="match status" value="1"/>
</dbReference>
<gene>
    <name evidence="10" type="primary">gatA</name>
    <name evidence="13" type="ORF">DB32_006193</name>
</gene>
<evidence type="ECO:0000256" key="9">
    <source>
        <dbReference type="ARBA" id="ARBA00047407"/>
    </source>
</evidence>
<evidence type="ECO:0000256" key="7">
    <source>
        <dbReference type="ARBA" id="ARBA00022840"/>
    </source>
</evidence>
<dbReference type="Pfam" id="PF01425">
    <property type="entry name" value="Amidase"/>
    <property type="match status" value="1"/>
</dbReference>
<sequence length="598" mass="62694">MLPSRPFREDTHDPADRSRGSPARRGARAARARRERGAHDAGAARLDPRLDGDAREARHRGRPADAARARHGVPAARGPAPRVASPRRGPARRGAQRGRRVRGAEGHGGRVMLHQRSAVAIAETIAKGEVSAVEVARAALARITSLDAGIHAFLYVDAEGALAAAASVDRARAAGHALGPLAGVPVAVKDNLCQRGTPTTCASKILEGWIAPYDADVIERLRAAGAVIVGKCNMDEFAMGSSNENSAFGAVHNPWLQGRAPGGSSGGSAAAVAAGFAPLSLGSDTGGSVRQPGSFCGLVALKPTYGRVSRYGLIAFASSLDQIGPFARDVRDCARITKVVAGHDARDATSADVPVADYEAALGKPVKGLRVGVVRDAVDGPGNEPGVKAAMAKAIDTLRALGCTIVDVALPTAEHAVSAYYIVAPAECSSNLARFDGMRFGPRIESGDLKETYGKTRAQLFGPEVKRRIMLGTYVLSAGYYDAYYAKAQKARTLIARDYAKAFESCDVVLTPTSPSVAFPLGAKTQNPLEMYLADVFTLPPSLAGLPAINVPAGLDQGLPIGMQLTAPAFREDLLFQVAHAYEQATEWKDLHAPIFSA</sequence>
<dbReference type="InterPro" id="IPR023631">
    <property type="entry name" value="Amidase_dom"/>
</dbReference>
<feature type="compositionally biased region" description="Basic and acidic residues" evidence="11">
    <location>
        <begin position="1"/>
        <end position="19"/>
    </location>
</feature>
<dbReference type="GO" id="GO:0016740">
    <property type="term" value="F:transferase activity"/>
    <property type="evidence" value="ECO:0007669"/>
    <property type="project" value="UniProtKB-KW"/>
</dbReference>
<evidence type="ECO:0000256" key="5">
    <source>
        <dbReference type="ARBA" id="ARBA00022598"/>
    </source>
</evidence>
<evidence type="ECO:0000313" key="14">
    <source>
        <dbReference type="Proteomes" id="UP000034883"/>
    </source>
</evidence>
<evidence type="ECO:0000256" key="3">
    <source>
        <dbReference type="ARBA" id="ARBA00012739"/>
    </source>
</evidence>
<feature type="compositionally biased region" description="Basic and acidic residues" evidence="11">
    <location>
        <begin position="46"/>
        <end position="68"/>
    </location>
</feature>
<keyword evidence="13" id="KW-0808">Transferase</keyword>
<evidence type="ECO:0000256" key="4">
    <source>
        <dbReference type="ARBA" id="ARBA00014428"/>
    </source>
</evidence>
<comment type="function">
    <text evidence="10">Allows the formation of correctly charged Gln-tRNA(Gln) through the transamidation of misacylated Glu-tRNA(Gln) in organisms which lack glutaminyl-tRNA synthetase. The reaction takes place in the presence of glutamine and ATP through an activated gamma-phospho-Glu-tRNA(Gln).</text>
</comment>
<dbReference type="GO" id="GO:0006412">
    <property type="term" value="P:translation"/>
    <property type="evidence" value="ECO:0007669"/>
    <property type="project" value="UniProtKB-UniRule"/>
</dbReference>
<dbReference type="HAMAP" id="MF_00120">
    <property type="entry name" value="GatA"/>
    <property type="match status" value="1"/>
</dbReference>
<evidence type="ECO:0000256" key="6">
    <source>
        <dbReference type="ARBA" id="ARBA00022741"/>
    </source>
</evidence>
<evidence type="ECO:0000256" key="8">
    <source>
        <dbReference type="ARBA" id="ARBA00022917"/>
    </source>
</evidence>
<dbReference type="PANTHER" id="PTHR11895">
    <property type="entry name" value="TRANSAMIDASE"/>
    <property type="match status" value="1"/>
</dbReference>
<dbReference type="NCBIfam" id="TIGR00132">
    <property type="entry name" value="gatA"/>
    <property type="match status" value="1"/>
</dbReference>
<organism evidence="13 14">
    <name type="scientific">Sandaracinus amylolyticus</name>
    <dbReference type="NCBI Taxonomy" id="927083"/>
    <lineage>
        <taxon>Bacteria</taxon>
        <taxon>Pseudomonadati</taxon>
        <taxon>Myxococcota</taxon>
        <taxon>Polyangia</taxon>
        <taxon>Polyangiales</taxon>
        <taxon>Sandaracinaceae</taxon>
        <taxon>Sandaracinus</taxon>
    </lineage>
</organism>
<dbReference type="InterPro" id="IPR036928">
    <property type="entry name" value="AS_sf"/>
</dbReference>
<evidence type="ECO:0000259" key="12">
    <source>
        <dbReference type="Pfam" id="PF01425"/>
    </source>
</evidence>
<feature type="compositionally biased region" description="Basic residues" evidence="11">
    <location>
        <begin position="89"/>
        <end position="101"/>
    </location>
</feature>
<feature type="compositionally biased region" description="Low complexity" evidence="11">
    <location>
        <begin position="72"/>
        <end position="88"/>
    </location>
</feature>
<feature type="compositionally biased region" description="Basic residues" evidence="11">
    <location>
        <begin position="25"/>
        <end position="36"/>
    </location>
</feature>
<comment type="subunit">
    <text evidence="2 10">Heterotrimer of A, B and C subunits.</text>
</comment>
<dbReference type="KEGG" id="samy:DB32_006193"/>
<accession>A0A0F6SGP3</accession>
<keyword evidence="14" id="KW-1185">Reference proteome</keyword>
<dbReference type="SUPFAM" id="SSF75304">
    <property type="entry name" value="Amidase signature (AS) enzymes"/>
    <property type="match status" value="1"/>
</dbReference>
<dbReference type="EMBL" id="CP011125">
    <property type="protein sequence ID" value="AKF09044.1"/>
    <property type="molecule type" value="Genomic_DNA"/>
</dbReference>
<dbReference type="InterPro" id="IPR004412">
    <property type="entry name" value="GatA"/>
</dbReference>
<comment type="catalytic activity">
    <reaction evidence="9 10">
        <text>L-glutamyl-tRNA(Gln) + L-glutamine + ATP + H2O = L-glutaminyl-tRNA(Gln) + L-glutamate + ADP + phosphate + H(+)</text>
        <dbReference type="Rhea" id="RHEA:17521"/>
        <dbReference type="Rhea" id="RHEA-COMP:9681"/>
        <dbReference type="Rhea" id="RHEA-COMP:9684"/>
        <dbReference type="ChEBI" id="CHEBI:15377"/>
        <dbReference type="ChEBI" id="CHEBI:15378"/>
        <dbReference type="ChEBI" id="CHEBI:29985"/>
        <dbReference type="ChEBI" id="CHEBI:30616"/>
        <dbReference type="ChEBI" id="CHEBI:43474"/>
        <dbReference type="ChEBI" id="CHEBI:58359"/>
        <dbReference type="ChEBI" id="CHEBI:78520"/>
        <dbReference type="ChEBI" id="CHEBI:78521"/>
        <dbReference type="ChEBI" id="CHEBI:456216"/>
        <dbReference type="EC" id="6.3.5.7"/>
    </reaction>
</comment>
<dbReference type="Proteomes" id="UP000034883">
    <property type="component" value="Chromosome"/>
</dbReference>
<dbReference type="STRING" id="927083.DB32_006193"/>
<feature type="active site" description="Charge relay system" evidence="10">
    <location>
        <position position="264"/>
    </location>
</feature>
<keyword evidence="8 10" id="KW-0648">Protein biosynthesis</keyword>
<comment type="similarity">
    <text evidence="1 10">Belongs to the amidase family. GatA subfamily.</text>
</comment>
<keyword evidence="5 10" id="KW-0436">Ligase</keyword>
<dbReference type="GO" id="GO:0030956">
    <property type="term" value="C:glutamyl-tRNA(Gln) amidotransferase complex"/>
    <property type="evidence" value="ECO:0007669"/>
    <property type="project" value="InterPro"/>
</dbReference>
<evidence type="ECO:0000256" key="1">
    <source>
        <dbReference type="ARBA" id="ARBA00008069"/>
    </source>
</evidence>
<evidence type="ECO:0000313" key="13">
    <source>
        <dbReference type="EMBL" id="AKF09044.1"/>
    </source>
</evidence>
<feature type="region of interest" description="Disordered" evidence="11">
    <location>
        <begin position="1"/>
        <end position="106"/>
    </location>
</feature>
<dbReference type="InterPro" id="IPR020556">
    <property type="entry name" value="Amidase_CS"/>
</dbReference>
<keyword evidence="7 10" id="KW-0067">ATP-binding</keyword>
<reference evidence="13 14" key="1">
    <citation type="submission" date="2015-03" db="EMBL/GenBank/DDBJ databases">
        <title>Genome assembly of Sandaracinus amylolyticus DSM 53668.</title>
        <authorList>
            <person name="Sharma G."/>
            <person name="Subramanian S."/>
        </authorList>
    </citation>
    <scope>NUCLEOTIDE SEQUENCE [LARGE SCALE GENOMIC DNA]</scope>
    <source>
        <strain evidence="13 14">DSM 53668</strain>
    </source>
</reference>
<dbReference type="GO" id="GO:0050567">
    <property type="term" value="F:glutaminyl-tRNA synthase (glutamine-hydrolyzing) activity"/>
    <property type="evidence" value="ECO:0007669"/>
    <property type="project" value="UniProtKB-UniRule"/>
</dbReference>
<dbReference type="AlphaFoldDB" id="A0A0F6SGP3"/>
<evidence type="ECO:0000256" key="2">
    <source>
        <dbReference type="ARBA" id="ARBA00011123"/>
    </source>
</evidence>
<dbReference type="Gene3D" id="3.90.1300.10">
    <property type="entry name" value="Amidase signature (AS) domain"/>
    <property type="match status" value="1"/>
</dbReference>
<name>A0A0F6SGP3_9BACT</name>
<dbReference type="InterPro" id="IPR000120">
    <property type="entry name" value="Amidase"/>
</dbReference>
<feature type="active site" description="Acyl-ester intermediate" evidence="10">
    <location>
        <position position="288"/>
    </location>
</feature>
<keyword evidence="6 10" id="KW-0547">Nucleotide-binding</keyword>
<dbReference type="PROSITE" id="PS00571">
    <property type="entry name" value="AMIDASES"/>
    <property type="match status" value="1"/>
</dbReference>
<feature type="active site" description="Charge relay system" evidence="10">
    <location>
        <position position="189"/>
    </location>
</feature>
<feature type="domain" description="Amidase" evidence="12">
    <location>
        <begin position="134"/>
        <end position="575"/>
    </location>
</feature>
<evidence type="ECO:0000256" key="10">
    <source>
        <dbReference type="HAMAP-Rule" id="MF_00120"/>
    </source>
</evidence>